<name>A0A191V8C8_9ACTN</name>
<sequence>MERRQRPASCRDRARYAFDRTLARSTGTLLGWLAVCCLAVVVPVSTLLVWTDPQAPRSLSERLVAVWRTSAETLRLGGITGAPLRMLLSVVLGLIALLCVSTLVGVVTTGLGDRLEELRRGRSTVLERGHAVVLGWSDQVFTVVGELVAAQSARSRGVVAVLADRDSTEMAAALHTALGATGGVRIVCRSGSPADPDALALLTPSAADSVLVMPSDDDNADLEVIRVLLALRALLGAQAGPPVVAAVRDERHLTAARLAAGPRGTVLETEATTARLLVQAARNPGLVAALRDLLDLAGAEFHVVDEPEAEGSEFGEIALRYASACPVGLLLPDGRALLTPAARTRCGPGDRLIVVAPDERPERATAPEAHVDAGVMAPADAVPGQPARFLLLGWNSRAPLVTDLLSRTVRPGSVLDVVTGPRTAPDASRLVGRPGGGRLTATHRTGELTRPEQAAGLDLFRYDCVIVLGPDAEAVSFGPDDQTLLTLLTLRSCEEEAGRPLPVVAELSDHRSRALAPLGPRSAAVVRAELTALVMARISHAPALASLFEELFASRGGALALRPATRYVLPGREASFATVVAAALGRGECAIGYRAHAPHGTDRPGDVRLAPRKSERRVWSAGDEVLVVAPPDIPVVSPPDDERSSPGGRRTLPGMRGEERVGTDDSPASGPPLD</sequence>
<feature type="region of interest" description="Disordered" evidence="7">
    <location>
        <begin position="630"/>
        <end position="674"/>
    </location>
</feature>
<dbReference type="AlphaFoldDB" id="A0A191V8C8"/>
<dbReference type="PANTHER" id="PTHR31563">
    <property type="entry name" value="ION CHANNEL POLLUX-RELATED"/>
    <property type="match status" value="1"/>
</dbReference>
<evidence type="ECO:0000256" key="6">
    <source>
        <dbReference type="ARBA" id="ARBA00023136"/>
    </source>
</evidence>
<dbReference type="GO" id="GO:0006811">
    <property type="term" value="P:monoatomic ion transport"/>
    <property type="evidence" value="ECO:0007669"/>
    <property type="project" value="UniProtKB-KW"/>
</dbReference>
<keyword evidence="5" id="KW-0406">Ion transport</keyword>
<evidence type="ECO:0000256" key="7">
    <source>
        <dbReference type="SAM" id="MobiDB-lite"/>
    </source>
</evidence>
<keyword evidence="6 8" id="KW-0472">Membrane</keyword>
<protein>
    <submittedName>
        <fullName evidence="9">NAD-binding lipoprotein</fullName>
    </submittedName>
</protein>
<evidence type="ECO:0000313" key="10">
    <source>
        <dbReference type="Proteomes" id="UP000078468"/>
    </source>
</evidence>
<feature type="transmembrane region" description="Helical" evidence="8">
    <location>
        <begin position="21"/>
        <end position="50"/>
    </location>
</feature>
<dbReference type="EMBL" id="CP015866">
    <property type="protein sequence ID" value="ANJ11143.1"/>
    <property type="molecule type" value="Genomic_DNA"/>
</dbReference>
<accession>A0A191V8C8</accession>
<reference evidence="9 10" key="1">
    <citation type="submission" date="2016-05" db="EMBL/GenBank/DDBJ databases">
        <title>Non-Contiguous Finished Genome Sequence of Streptomyces parvulus 2297 Integrated Site-Specifically with Actinophage R4.</title>
        <authorList>
            <person name="Nishizawa T."/>
            <person name="Miura T."/>
            <person name="Harada C."/>
            <person name="Guo Y."/>
            <person name="Narisawa K."/>
            <person name="Ohta H."/>
            <person name="Takahashi H."/>
            <person name="Shirai M."/>
        </authorList>
    </citation>
    <scope>NUCLEOTIDE SEQUENCE [LARGE SCALE GENOMIC DNA]</scope>
    <source>
        <strain evidence="9 10">2297</strain>
    </source>
</reference>
<comment type="subcellular location">
    <subcellularLocation>
        <location evidence="1">Endomembrane system</location>
        <topology evidence="1">Multi-pass membrane protein</topology>
    </subcellularLocation>
</comment>
<evidence type="ECO:0000256" key="3">
    <source>
        <dbReference type="ARBA" id="ARBA00022692"/>
    </source>
</evidence>
<evidence type="ECO:0000256" key="1">
    <source>
        <dbReference type="ARBA" id="ARBA00004127"/>
    </source>
</evidence>
<keyword evidence="4 8" id="KW-1133">Transmembrane helix</keyword>
<dbReference type="InterPro" id="IPR010420">
    <property type="entry name" value="CASTOR/POLLUX/SYM8_dom"/>
</dbReference>
<gene>
    <name evidence="9" type="ORF">Spa2297_31620</name>
</gene>
<evidence type="ECO:0000256" key="4">
    <source>
        <dbReference type="ARBA" id="ARBA00022989"/>
    </source>
</evidence>
<proteinExistence type="predicted"/>
<keyword evidence="3 8" id="KW-0812">Transmembrane</keyword>
<dbReference type="Proteomes" id="UP000078468">
    <property type="component" value="Chromosome"/>
</dbReference>
<dbReference type="PANTHER" id="PTHR31563:SF10">
    <property type="entry name" value="ION CHANNEL POLLUX-RELATED"/>
    <property type="match status" value="1"/>
</dbReference>
<dbReference type="Gene3D" id="3.40.50.720">
    <property type="entry name" value="NAD(P)-binding Rossmann-like Domain"/>
    <property type="match status" value="1"/>
</dbReference>
<dbReference type="GO" id="GO:0012505">
    <property type="term" value="C:endomembrane system"/>
    <property type="evidence" value="ECO:0007669"/>
    <property type="project" value="UniProtKB-SubCell"/>
</dbReference>
<evidence type="ECO:0000256" key="8">
    <source>
        <dbReference type="SAM" id="Phobius"/>
    </source>
</evidence>
<keyword evidence="2" id="KW-0813">Transport</keyword>
<dbReference type="InterPro" id="IPR044849">
    <property type="entry name" value="CASTOR/POLLUX/SYM8-like"/>
</dbReference>
<dbReference type="Pfam" id="PF06241">
    <property type="entry name" value="Castor_Poll_mid"/>
    <property type="match status" value="1"/>
</dbReference>
<keyword evidence="9" id="KW-0449">Lipoprotein</keyword>
<evidence type="ECO:0000313" key="9">
    <source>
        <dbReference type="EMBL" id="ANJ11143.1"/>
    </source>
</evidence>
<feature type="transmembrane region" description="Helical" evidence="8">
    <location>
        <begin position="86"/>
        <end position="112"/>
    </location>
</feature>
<dbReference type="KEGG" id="spav:Spa2297_31620"/>
<evidence type="ECO:0000256" key="5">
    <source>
        <dbReference type="ARBA" id="ARBA00023065"/>
    </source>
</evidence>
<organism evidence="9 10">
    <name type="scientific">Streptomyces parvulus</name>
    <dbReference type="NCBI Taxonomy" id="146923"/>
    <lineage>
        <taxon>Bacteria</taxon>
        <taxon>Bacillati</taxon>
        <taxon>Actinomycetota</taxon>
        <taxon>Actinomycetes</taxon>
        <taxon>Kitasatosporales</taxon>
        <taxon>Streptomycetaceae</taxon>
        <taxon>Streptomyces</taxon>
    </lineage>
</organism>
<evidence type="ECO:0000256" key="2">
    <source>
        <dbReference type="ARBA" id="ARBA00022448"/>
    </source>
</evidence>